<reference evidence="1" key="1">
    <citation type="submission" date="2019-03" db="EMBL/GenBank/DDBJ databases">
        <authorList>
            <person name="Mank J."/>
            <person name="Almeida P."/>
        </authorList>
    </citation>
    <scope>NUCLEOTIDE SEQUENCE</scope>
    <source>
        <strain evidence="1">78183</strain>
    </source>
</reference>
<dbReference type="AlphaFoldDB" id="A0A6N2N9G1"/>
<dbReference type="EMBL" id="CAADRP010001996">
    <property type="protein sequence ID" value="VFU58580.1"/>
    <property type="molecule type" value="Genomic_DNA"/>
</dbReference>
<protein>
    <submittedName>
        <fullName evidence="1">Uncharacterized protein</fullName>
    </submittedName>
</protein>
<accession>A0A6N2N9G1</accession>
<name>A0A6N2N9G1_SALVM</name>
<gene>
    <name evidence="1" type="ORF">SVIM_LOCUS428623</name>
</gene>
<sequence length="182" mass="19840">MTVITATALGWEADTPPWTGFCYLNSVEEALIARLLGFLNWGEKNLLSGPGLSCVSAKLNLSGIPSLYMSPNNPSSSPQSLIQGIPSSICFVPGFENKAYRGNQWLVRSRKPRKNGGRCSLPSSFAFFARREPRQNSAGNMTSFLTTEFTVVLVVERRFTNPPPNLTLAVDGLLSTKVSLQP</sequence>
<evidence type="ECO:0000313" key="1">
    <source>
        <dbReference type="EMBL" id="VFU58580.1"/>
    </source>
</evidence>
<organism evidence="1">
    <name type="scientific">Salix viminalis</name>
    <name type="common">Common osier</name>
    <name type="synonym">Basket willow</name>
    <dbReference type="NCBI Taxonomy" id="40686"/>
    <lineage>
        <taxon>Eukaryota</taxon>
        <taxon>Viridiplantae</taxon>
        <taxon>Streptophyta</taxon>
        <taxon>Embryophyta</taxon>
        <taxon>Tracheophyta</taxon>
        <taxon>Spermatophyta</taxon>
        <taxon>Magnoliopsida</taxon>
        <taxon>eudicotyledons</taxon>
        <taxon>Gunneridae</taxon>
        <taxon>Pentapetalae</taxon>
        <taxon>rosids</taxon>
        <taxon>fabids</taxon>
        <taxon>Malpighiales</taxon>
        <taxon>Salicaceae</taxon>
        <taxon>Saliceae</taxon>
        <taxon>Salix</taxon>
    </lineage>
</organism>
<proteinExistence type="predicted"/>